<keyword evidence="1" id="KW-0472">Membrane</keyword>
<dbReference type="PANTHER" id="PTHR46610">
    <property type="entry name" value="OS05G0181300 PROTEIN"/>
    <property type="match status" value="1"/>
</dbReference>
<accession>A0A811S642</accession>
<evidence type="ECO:0000313" key="3">
    <source>
        <dbReference type="Proteomes" id="UP000604825"/>
    </source>
</evidence>
<dbReference type="PANTHER" id="PTHR46610:SF12">
    <property type="entry name" value="OS06G0146600 PROTEIN"/>
    <property type="match status" value="1"/>
</dbReference>
<protein>
    <submittedName>
        <fullName evidence="2">Uncharacterized protein</fullName>
    </submittedName>
</protein>
<keyword evidence="1" id="KW-0812">Transmembrane</keyword>
<comment type="caution">
    <text evidence="2">The sequence shown here is derived from an EMBL/GenBank/DDBJ whole genome shotgun (WGS) entry which is preliminary data.</text>
</comment>
<reference evidence="2" key="1">
    <citation type="submission" date="2020-10" db="EMBL/GenBank/DDBJ databases">
        <authorList>
            <person name="Han B."/>
            <person name="Lu T."/>
            <person name="Zhao Q."/>
            <person name="Huang X."/>
            <person name="Zhao Y."/>
        </authorList>
    </citation>
    <scope>NUCLEOTIDE SEQUENCE</scope>
</reference>
<gene>
    <name evidence="2" type="ORF">NCGR_LOCUS61831</name>
</gene>
<organism evidence="2 3">
    <name type="scientific">Miscanthus lutarioriparius</name>
    <dbReference type="NCBI Taxonomy" id="422564"/>
    <lineage>
        <taxon>Eukaryota</taxon>
        <taxon>Viridiplantae</taxon>
        <taxon>Streptophyta</taxon>
        <taxon>Embryophyta</taxon>
        <taxon>Tracheophyta</taxon>
        <taxon>Spermatophyta</taxon>
        <taxon>Magnoliopsida</taxon>
        <taxon>Liliopsida</taxon>
        <taxon>Poales</taxon>
        <taxon>Poaceae</taxon>
        <taxon>PACMAD clade</taxon>
        <taxon>Panicoideae</taxon>
        <taxon>Andropogonodae</taxon>
        <taxon>Andropogoneae</taxon>
        <taxon>Saccharinae</taxon>
        <taxon>Miscanthus</taxon>
    </lineage>
</organism>
<dbReference type="AlphaFoldDB" id="A0A811S642"/>
<name>A0A811S642_9POAL</name>
<feature type="transmembrane region" description="Helical" evidence="1">
    <location>
        <begin position="12"/>
        <end position="35"/>
    </location>
</feature>
<proteinExistence type="predicted"/>
<sequence>MADQRVAGVDAAGGALGLAGAVLLTATCAAATYRASAAGDVASVGFVIVSYGALLLLLRFLREYELLAPPEAAVRREGLRRRVWALCTLLTLIFAWKVASVMTWPGVAVGVWAAAVVTSAGGFVLLFRQQRRRL</sequence>
<dbReference type="EMBL" id="CAJGYO010000018">
    <property type="protein sequence ID" value="CAD6337733.1"/>
    <property type="molecule type" value="Genomic_DNA"/>
</dbReference>
<feature type="transmembrane region" description="Helical" evidence="1">
    <location>
        <begin position="82"/>
        <end position="99"/>
    </location>
</feature>
<feature type="transmembrane region" description="Helical" evidence="1">
    <location>
        <begin position="105"/>
        <end position="127"/>
    </location>
</feature>
<dbReference type="Pfam" id="PF20100">
    <property type="entry name" value="DUF6490"/>
    <property type="match status" value="1"/>
</dbReference>
<evidence type="ECO:0000313" key="2">
    <source>
        <dbReference type="EMBL" id="CAD6337733.1"/>
    </source>
</evidence>
<evidence type="ECO:0000256" key="1">
    <source>
        <dbReference type="SAM" id="Phobius"/>
    </source>
</evidence>
<keyword evidence="1" id="KW-1133">Transmembrane helix</keyword>
<dbReference type="InterPro" id="IPR045501">
    <property type="entry name" value="DUF6490"/>
</dbReference>
<feature type="transmembrane region" description="Helical" evidence="1">
    <location>
        <begin position="41"/>
        <end position="61"/>
    </location>
</feature>
<dbReference type="Proteomes" id="UP000604825">
    <property type="component" value="Unassembled WGS sequence"/>
</dbReference>
<keyword evidence="3" id="KW-1185">Reference proteome</keyword>